<name>A0A8S5PIC7_9CAUD</name>
<accession>A0A8S5PIC7</accession>
<protein>
    <submittedName>
        <fullName evidence="1">Uncharacterized protein</fullName>
    </submittedName>
</protein>
<reference evidence="1" key="1">
    <citation type="journal article" date="2021" name="Proc. Natl. Acad. Sci. U.S.A.">
        <title>A Catalog of Tens of Thousands of Viruses from Human Metagenomes Reveals Hidden Associations with Chronic Diseases.</title>
        <authorList>
            <person name="Tisza M.J."/>
            <person name="Buck C.B."/>
        </authorList>
    </citation>
    <scope>NUCLEOTIDE SEQUENCE</scope>
    <source>
        <strain evidence="1">CtniE2</strain>
    </source>
</reference>
<dbReference type="EMBL" id="BK015434">
    <property type="protein sequence ID" value="DAE06373.1"/>
    <property type="molecule type" value="Genomic_DNA"/>
</dbReference>
<sequence>MKNLFVIILLASSFAVNAGVFDHAKEEIKIFKDYPFDIHKNDFLERFKYFGKCMAYSESRICAPEGYESLYGAKFNIVITLDKNKTNGVILRLTDASIARADFWELFQGLIKSGFSLYQVEDKDGIANRFDDILASTKTGQKINNVDSKLDILESKERTSQKLFYVETDKLNSILKSGQRFSSSEDIISRLPKDTRFIEMDVMSFHGQSYSVEIKISLPKLEVTKADDRPIEKF</sequence>
<organism evidence="1">
    <name type="scientific">Myoviridae sp. ctniE2</name>
    <dbReference type="NCBI Taxonomy" id="2825172"/>
    <lineage>
        <taxon>Viruses</taxon>
        <taxon>Duplodnaviria</taxon>
        <taxon>Heunggongvirae</taxon>
        <taxon>Uroviricota</taxon>
        <taxon>Caudoviricetes</taxon>
    </lineage>
</organism>
<proteinExistence type="predicted"/>
<evidence type="ECO:0000313" key="1">
    <source>
        <dbReference type="EMBL" id="DAE06373.1"/>
    </source>
</evidence>